<keyword evidence="4" id="KW-1133">Transmembrane helix</keyword>
<keyword evidence="3 6" id="KW-0808">Transferase</keyword>
<dbReference type="Pfam" id="PF00201">
    <property type="entry name" value="UDPGT"/>
    <property type="match status" value="2"/>
</dbReference>
<proteinExistence type="inferred from homology"/>
<feature type="signal peptide" evidence="5">
    <location>
        <begin position="1"/>
        <end position="19"/>
    </location>
</feature>
<evidence type="ECO:0000256" key="4">
    <source>
        <dbReference type="SAM" id="Phobius"/>
    </source>
</evidence>
<evidence type="ECO:0000313" key="7">
    <source>
        <dbReference type="Proteomes" id="UP000007801"/>
    </source>
</evidence>
<reference evidence="6 7" key="1">
    <citation type="journal article" date="2007" name="Nature">
        <title>Evolution of genes and genomes on the Drosophila phylogeny.</title>
        <authorList>
            <consortium name="Drosophila 12 Genomes Consortium"/>
            <person name="Clark A.G."/>
            <person name="Eisen M.B."/>
            <person name="Smith D.R."/>
            <person name="Bergman C.M."/>
            <person name="Oliver B."/>
            <person name="Markow T.A."/>
            <person name="Kaufman T.C."/>
            <person name="Kellis M."/>
            <person name="Gelbart W."/>
            <person name="Iyer V.N."/>
            <person name="Pollard D.A."/>
            <person name="Sackton T.B."/>
            <person name="Larracuente A.M."/>
            <person name="Singh N.D."/>
            <person name="Abad J.P."/>
            <person name="Abt D.N."/>
            <person name="Adryan B."/>
            <person name="Aguade M."/>
            <person name="Akashi H."/>
            <person name="Anderson W.W."/>
            <person name="Aquadro C.F."/>
            <person name="Ardell D.H."/>
            <person name="Arguello R."/>
            <person name="Artieri C.G."/>
            <person name="Barbash D.A."/>
            <person name="Barker D."/>
            <person name="Barsanti P."/>
            <person name="Batterham P."/>
            <person name="Batzoglou S."/>
            <person name="Begun D."/>
            <person name="Bhutkar A."/>
            <person name="Blanco E."/>
            <person name="Bosak S.A."/>
            <person name="Bradley R.K."/>
            <person name="Brand A.D."/>
            <person name="Brent M.R."/>
            <person name="Brooks A.N."/>
            <person name="Brown R.H."/>
            <person name="Butlin R.K."/>
            <person name="Caggese C."/>
            <person name="Calvi B.R."/>
            <person name="Bernardo de Carvalho A."/>
            <person name="Caspi A."/>
            <person name="Castrezana S."/>
            <person name="Celniker S.E."/>
            <person name="Chang J.L."/>
            <person name="Chapple C."/>
            <person name="Chatterji S."/>
            <person name="Chinwalla A."/>
            <person name="Civetta A."/>
            <person name="Clifton S.W."/>
            <person name="Comeron J.M."/>
            <person name="Costello J.C."/>
            <person name="Coyne J.A."/>
            <person name="Daub J."/>
            <person name="David R.G."/>
            <person name="Delcher A.L."/>
            <person name="Delehaunty K."/>
            <person name="Do C.B."/>
            <person name="Ebling H."/>
            <person name="Edwards K."/>
            <person name="Eickbush T."/>
            <person name="Evans J.D."/>
            <person name="Filipski A."/>
            <person name="Findeiss S."/>
            <person name="Freyhult E."/>
            <person name="Fulton L."/>
            <person name="Fulton R."/>
            <person name="Garcia A.C."/>
            <person name="Gardiner A."/>
            <person name="Garfield D.A."/>
            <person name="Garvin B.E."/>
            <person name="Gibson G."/>
            <person name="Gilbert D."/>
            <person name="Gnerre S."/>
            <person name="Godfrey J."/>
            <person name="Good R."/>
            <person name="Gotea V."/>
            <person name="Gravely B."/>
            <person name="Greenberg A.J."/>
            <person name="Griffiths-Jones S."/>
            <person name="Gross S."/>
            <person name="Guigo R."/>
            <person name="Gustafson E.A."/>
            <person name="Haerty W."/>
            <person name="Hahn M.W."/>
            <person name="Halligan D.L."/>
            <person name="Halpern A.L."/>
            <person name="Halter G.M."/>
            <person name="Han M.V."/>
            <person name="Heger A."/>
            <person name="Hillier L."/>
            <person name="Hinrichs A.S."/>
            <person name="Holmes I."/>
            <person name="Hoskins R.A."/>
            <person name="Hubisz M.J."/>
            <person name="Hultmark D."/>
            <person name="Huntley M.A."/>
            <person name="Jaffe D.B."/>
            <person name="Jagadeeshan S."/>
            <person name="Jeck W.R."/>
            <person name="Johnson J."/>
            <person name="Jones C.D."/>
            <person name="Jordan W.C."/>
            <person name="Karpen G.H."/>
            <person name="Kataoka E."/>
            <person name="Keightley P.D."/>
            <person name="Kheradpour P."/>
            <person name="Kirkness E.F."/>
            <person name="Koerich L.B."/>
            <person name="Kristiansen K."/>
            <person name="Kudrna D."/>
            <person name="Kulathinal R.J."/>
            <person name="Kumar S."/>
            <person name="Kwok R."/>
            <person name="Lander E."/>
            <person name="Langley C.H."/>
            <person name="Lapoint R."/>
            <person name="Lazzaro B.P."/>
            <person name="Lee S.J."/>
            <person name="Levesque L."/>
            <person name="Li R."/>
            <person name="Lin C.F."/>
            <person name="Lin M.F."/>
            <person name="Lindblad-Toh K."/>
            <person name="Llopart A."/>
            <person name="Long M."/>
            <person name="Low L."/>
            <person name="Lozovsky E."/>
            <person name="Lu J."/>
            <person name="Luo M."/>
            <person name="Machado C.A."/>
            <person name="Makalowski W."/>
            <person name="Marzo M."/>
            <person name="Matsuda M."/>
            <person name="Matzkin L."/>
            <person name="McAllister B."/>
            <person name="McBride C.S."/>
            <person name="McKernan B."/>
            <person name="McKernan K."/>
            <person name="Mendez-Lago M."/>
            <person name="Minx P."/>
            <person name="Mollenhauer M.U."/>
            <person name="Montooth K."/>
            <person name="Mount S.M."/>
            <person name="Mu X."/>
            <person name="Myers E."/>
            <person name="Negre B."/>
            <person name="Newfeld S."/>
            <person name="Nielsen R."/>
            <person name="Noor M.A."/>
            <person name="O'Grady P."/>
            <person name="Pachter L."/>
            <person name="Papaceit M."/>
            <person name="Parisi M.J."/>
            <person name="Parisi M."/>
            <person name="Parts L."/>
            <person name="Pedersen J.S."/>
            <person name="Pesole G."/>
            <person name="Phillippy A.M."/>
            <person name="Ponting C.P."/>
            <person name="Pop M."/>
            <person name="Porcelli D."/>
            <person name="Powell J.R."/>
            <person name="Prohaska S."/>
            <person name="Pruitt K."/>
            <person name="Puig M."/>
            <person name="Quesneville H."/>
            <person name="Ram K.R."/>
            <person name="Rand D."/>
            <person name="Rasmussen M.D."/>
            <person name="Reed L.K."/>
            <person name="Reenan R."/>
            <person name="Reily A."/>
            <person name="Remington K.A."/>
            <person name="Rieger T.T."/>
            <person name="Ritchie M.G."/>
            <person name="Robin C."/>
            <person name="Rogers Y.H."/>
            <person name="Rohde C."/>
            <person name="Rozas J."/>
            <person name="Rubenfield M.J."/>
            <person name="Ruiz A."/>
            <person name="Russo S."/>
            <person name="Salzberg S.L."/>
            <person name="Sanchez-Gracia A."/>
            <person name="Saranga D.J."/>
            <person name="Sato H."/>
            <person name="Schaeffer S.W."/>
            <person name="Schatz M.C."/>
            <person name="Schlenke T."/>
            <person name="Schwartz R."/>
            <person name="Segarra C."/>
            <person name="Singh R.S."/>
            <person name="Sirot L."/>
            <person name="Sirota M."/>
            <person name="Sisneros N.B."/>
            <person name="Smith C.D."/>
            <person name="Smith T.F."/>
            <person name="Spieth J."/>
            <person name="Stage D.E."/>
            <person name="Stark A."/>
            <person name="Stephan W."/>
            <person name="Strausberg R.L."/>
            <person name="Strempel S."/>
            <person name="Sturgill D."/>
            <person name="Sutton G."/>
            <person name="Sutton G.G."/>
            <person name="Tao W."/>
            <person name="Teichmann S."/>
            <person name="Tobari Y.N."/>
            <person name="Tomimura Y."/>
            <person name="Tsolas J.M."/>
            <person name="Valente V.L."/>
            <person name="Venter E."/>
            <person name="Venter J.C."/>
            <person name="Vicario S."/>
            <person name="Vieira F.G."/>
            <person name="Vilella A.J."/>
            <person name="Villasante A."/>
            <person name="Walenz B."/>
            <person name="Wang J."/>
            <person name="Wasserman M."/>
            <person name="Watts T."/>
            <person name="Wilson D."/>
            <person name="Wilson R.K."/>
            <person name="Wing R.A."/>
            <person name="Wolfner M.F."/>
            <person name="Wong A."/>
            <person name="Wong G.K."/>
            <person name="Wu C.I."/>
            <person name="Wu G."/>
            <person name="Yamamoto D."/>
            <person name="Yang H.P."/>
            <person name="Yang S.P."/>
            <person name="Yorke J.A."/>
            <person name="Yoshida K."/>
            <person name="Zdobnov E."/>
            <person name="Zhang P."/>
            <person name="Zhang Y."/>
            <person name="Zimin A.V."/>
            <person name="Baldwin J."/>
            <person name="Abdouelleil A."/>
            <person name="Abdulkadir J."/>
            <person name="Abebe A."/>
            <person name="Abera B."/>
            <person name="Abreu J."/>
            <person name="Acer S.C."/>
            <person name="Aftuck L."/>
            <person name="Alexander A."/>
            <person name="An P."/>
            <person name="Anderson E."/>
            <person name="Anderson S."/>
            <person name="Arachi H."/>
            <person name="Azer M."/>
            <person name="Bachantsang P."/>
            <person name="Barry A."/>
            <person name="Bayul T."/>
            <person name="Berlin A."/>
            <person name="Bessette D."/>
            <person name="Bloom T."/>
            <person name="Blye J."/>
            <person name="Boguslavskiy L."/>
            <person name="Bonnet C."/>
            <person name="Boukhgalter B."/>
            <person name="Bourzgui I."/>
            <person name="Brown A."/>
            <person name="Cahill P."/>
            <person name="Channer S."/>
            <person name="Cheshatsang Y."/>
            <person name="Chuda L."/>
            <person name="Citroen M."/>
            <person name="Collymore A."/>
            <person name="Cooke P."/>
            <person name="Costello M."/>
            <person name="D'Aco K."/>
            <person name="Daza R."/>
            <person name="De Haan G."/>
            <person name="DeGray S."/>
            <person name="DeMaso C."/>
            <person name="Dhargay N."/>
            <person name="Dooley K."/>
            <person name="Dooley E."/>
            <person name="Doricent M."/>
            <person name="Dorje P."/>
            <person name="Dorjee K."/>
            <person name="Dupes A."/>
            <person name="Elong R."/>
            <person name="Falk J."/>
            <person name="Farina A."/>
            <person name="Faro S."/>
            <person name="Ferguson D."/>
            <person name="Fisher S."/>
            <person name="Foley C.D."/>
            <person name="Franke A."/>
            <person name="Friedrich D."/>
            <person name="Gadbois L."/>
            <person name="Gearin G."/>
            <person name="Gearin C.R."/>
            <person name="Giannoukos G."/>
            <person name="Goode T."/>
            <person name="Graham J."/>
            <person name="Grandbois E."/>
            <person name="Grewal S."/>
            <person name="Gyaltsen K."/>
            <person name="Hafez N."/>
            <person name="Hagos B."/>
            <person name="Hall J."/>
            <person name="Henson C."/>
            <person name="Hollinger A."/>
            <person name="Honan T."/>
            <person name="Huard M.D."/>
            <person name="Hughes L."/>
            <person name="Hurhula B."/>
            <person name="Husby M.E."/>
            <person name="Kamat A."/>
            <person name="Kanga B."/>
            <person name="Kashin S."/>
            <person name="Khazanovich D."/>
            <person name="Kisner P."/>
            <person name="Lance K."/>
            <person name="Lara M."/>
            <person name="Lee W."/>
            <person name="Lennon N."/>
            <person name="Letendre F."/>
            <person name="LeVine R."/>
            <person name="Lipovsky A."/>
            <person name="Liu X."/>
            <person name="Liu J."/>
            <person name="Liu S."/>
            <person name="Lokyitsang T."/>
            <person name="Lokyitsang Y."/>
            <person name="Lubonja R."/>
            <person name="Lui A."/>
            <person name="MacDonald P."/>
            <person name="Magnisalis V."/>
            <person name="Maru K."/>
            <person name="Matthews C."/>
            <person name="McCusker W."/>
            <person name="McDonough S."/>
            <person name="Mehta T."/>
            <person name="Meldrim J."/>
            <person name="Meneus L."/>
            <person name="Mihai O."/>
            <person name="Mihalev A."/>
            <person name="Mihova T."/>
            <person name="Mittelman R."/>
            <person name="Mlenga V."/>
            <person name="Montmayeur A."/>
            <person name="Mulrain L."/>
            <person name="Navidi A."/>
            <person name="Naylor J."/>
            <person name="Negash T."/>
            <person name="Nguyen T."/>
            <person name="Nguyen N."/>
            <person name="Nicol R."/>
            <person name="Norbu C."/>
            <person name="Norbu N."/>
            <person name="Novod N."/>
            <person name="O'Neill B."/>
            <person name="Osman S."/>
            <person name="Markiewicz E."/>
            <person name="Oyono O.L."/>
            <person name="Patti C."/>
            <person name="Phunkhang P."/>
            <person name="Pierre F."/>
            <person name="Priest M."/>
            <person name="Raghuraman S."/>
            <person name="Rege F."/>
            <person name="Reyes R."/>
            <person name="Rise C."/>
            <person name="Rogov P."/>
            <person name="Ross K."/>
            <person name="Ryan E."/>
            <person name="Settipalli S."/>
            <person name="Shea T."/>
            <person name="Sherpa N."/>
            <person name="Shi L."/>
            <person name="Shih D."/>
            <person name="Sparrow T."/>
            <person name="Spaulding J."/>
            <person name="Stalker J."/>
            <person name="Stange-Thomann N."/>
            <person name="Stavropoulos S."/>
            <person name="Stone C."/>
            <person name="Strader C."/>
            <person name="Tesfaye S."/>
            <person name="Thomson T."/>
            <person name="Thoulutsang Y."/>
            <person name="Thoulutsang D."/>
            <person name="Topham K."/>
            <person name="Topping I."/>
            <person name="Tsamla T."/>
            <person name="Vassiliev H."/>
            <person name="Vo A."/>
            <person name="Wangchuk T."/>
            <person name="Wangdi T."/>
            <person name="Weiand M."/>
            <person name="Wilkinson J."/>
            <person name="Wilson A."/>
            <person name="Yadav S."/>
            <person name="Young G."/>
            <person name="Yu Q."/>
            <person name="Zembek L."/>
            <person name="Zhong D."/>
            <person name="Zimmer A."/>
            <person name="Zwirko Z."/>
            <person name="Jaffe D.B."/>
            <person name="Alvarez P."/>
            <person name="Brockman W."/>
            <person name="Butler J."/>
            <person name="Chin C."/>
            <person name="Gnerre S."/>
            <person name="Grabherr M."/>
            <person name="Kleber M."/>
            <person name="Mauceli E."/>
            <person name="MacCallum I."/>
        </authorList>
    </citation>
    <scope>NUCLEOTIDE SEQUENCE [LARGE SCALE GENOMIC DNA]</scope>
    <source>
        <strain evidence="7">Tucson 14024-0371.13</strain>
    </source>
</reference>
<evidence type="ECO:0000256" key="5">
    <source>
        <dbReference type="SAM" id="SignalP"/>
    </source>
</evidence>
<evidence type="ECO:0000256" key="1">
    <source>
        <dbReference type="ARBA" id="ARBA00009995"/>
    </source>
</evidence>
<evidence type="ECO:0000256" key="3">
    <source>
        <dbReference type="ARBA" id="ARBA00022679"/>
    </source>
</evidence>
<keyword evidence="5" id="KW-0732">Signal</keyword>
<dbReference type="AlphaFoldDB" id="B3MNW5"/>
<dbReference type="PANTHER" id="PTHR48043">
    <property type="entry name" value="EG:EG0003.4 PROTEIN-RELATED"/>
    <property type="match status" value="1"/>
</dbReference>
<dbReference type="GO" id="GO:0008194">
    <property type="term" value="F:UDP-glycosyltransferase activity"/>
    <property type="evidence" value="ECO:0007669"/>
    <property type="project" value="InterPro"/>
</dbReference>
<dbReference type="Proteomes" id="UP000007801">
    <property type="component" value="Unassembled WGS sequence"/>
</dbReference>
<gene>
    <name evidence="6" type="primary">Dana\GF15681</name>
    <name evidence="6" type="synonym">dana_GLEANR_16445</name>
    <name evidence="6" type="ORF">GF15681</name>
</gene>
<dbReference type="PANTHER" id="PTHR48043:SF159">
    <property type="entry name" value="EG:EG0003.4 PROTEIN-RELATED"/>
    <property type="match status" value="1"/>
</dbReference>
<feature type="transmembrane region" description="Helical" evidence="4">
    <location>
        <begin position="1014"/>
        <end position="1033"/>
    </location>
</feature>
<feature type="transmembrane region" description="Helical" evidence="4">
    <location>
        <begin position="489"/>
        <end position="507"/>
    </location>
</feature>
<sequence length="1060" mass="119161">MAAVCFSVLFLALVATANGANILGLFVGLSPSHLIIQLSMAEILAENGHNVTVLTILEPQARHENITYIQIALEQEDLLELGALIADVAKKNNDNGVMFLLRVLGPFTKISTKLIGVVNHPLYRDLYENKGNKFDLVIVGFFFNSFHMALAHKLKVPQVVAISNPPSYIGHKLGNPHELSYVPTTYLPITLGENMDLGKRAYNIILFLAGKLFWYWAEVWNGAVFEQMFGNDPDIPRYSELDKNISLIFFASHGISERSIRPNLPTVIEVGGIQIKETPDPLPQNLKEFLENAPDGAILLSLGTNIKRSHLNQQTVGTMFKVLSQLKQKVIWKWDDLDNLPGKSDNILYAHWLPQTDILAHPNIKLFITHAGKGGITEAQYHGKPMLALPVFFDQPQNAKAMEQQGFGITQSLLTLDEQSFTKGIREVLENPKYARAVKSFSTIYRDRPLSAKDTLIYWVDYVIRHHGAKHLQSPVVHMSFSAVHNIDLLFLFLVAIFIGWLVMKLLGRILLHHILTDITGSRRDQMAVLYFAGFLALVASANGANILGLFAGLSPSHLIIQLSMAQILAEQGHNMTVVTVVEPPFTHKDITYVRIPLGKEDFQGFSAIISEIAKKDNSNVFTFLWAIFSGSSELSSRMSSIVKHPLYKDLYENQDNNFDLVIVGYFVNSFQLALAHKLKVPQVLAISNPPCYIGHKLGNPPEVSYVPSTYMVSAQADVVGIGNRFTNLLYLAAERVFWYFLEYYSEITYRQVYKDDPDVPSYSDLDKNVSLIFFASHGISERSIRPNLPTVIEVGGIQIKETPDPLPQNLEEFLKDAPDGAILLSLGTNIKRSHLSQETVGTMFNVLSHLKQKVIWKWDDFDNLPGKSDNILYAHWLPQDDILAHPNIKLFITHAGKGGITEAQYHGKPMLALPVFFDQPQNAKAMEQQGFGIIQSIHNLDEQSFAEGIRKVLENPKYARAVKSFSTLYRDRPTTAKASLIYWVDYVIRHHGAKHLQSPVVHMSFIAVYNLDVFTILLGTIVVIWIILKAVARFIIRKLRRTTIDPHPKKFKNLKIKTN</sequence>
<dbReference type="InterPro" id="IPR050271">
    <property type="entry name" value="UDP-glycosyltransferase"/>
</dbReference>
<protein>
    <submittedName>
        <fullName evidence="6">Uncharacterized protein</fullName>
    </submittedName>
</protein>
<dbReference type="SUPFAM" id="SSF53756">
    <property type="entry name" value="UDP-Glycosyltransferase/glycogen phosphorylase"/>
    <property type="match status" value="2"/>
</dbReference>
<comment type="similarity">
    <text evidence="1">Belongs to the UDP-glycosyltransferase family.</text>
</comment>
<dbReference type="InterPro" id="IPR002213">
    <property type="entry name" value="UDP_glucos_trans"/>
</dbReference>
<keyword evidence="4" id="KW-0812">Transmembrane</keyword>
<dbReference type="eggNOG" id="KOG1192">
    <property type="taxonomic scope" value="Eukaryota"/>
</dbReference>
<dbReference type="CDD" id="cd03784">
    <property type="entry name" value="GT1_Gtf-like"/>
    <property type="match status" value="2"/>
</dbReference>
<dbReference type="InParanoid" id="B3MNW5"/>
<dbReference type="Gene3D" id="3.40.50.2000">
    <property type="entry name" value="Glycogen Phosphorylase B"/>
    <property type="match status" value="3"/>
</dbReference>
<keyword evidence="7" id="KW-1185">Reference proteome</keyword>
<accession>B3MNW5</accession>
<name>B3MNW5_DROAN</name>
<feature type="transmembrane region" description="Helical" evidence="4">
    <location>
        <begin position="528"/>
        <end position="554"/>
    </location>
</feature>
<evidence type="ECO:0000256" key="2">
    <source>
        <dbReference type="ARBA" id="ARBA00022676"/>
    </source>
</evidence>
<feature type="chain" id="PRO_5006454881" evidence="5">
    <location>
        <begin position="20"/>
        <end position="1060"/>
    </location>
</feature>
<dbReference type="HOGENOM" id="CLU_007715_0_0_1"/>
<organism evidence="6 7">
    <name type="scientific">Drosophila ananassae</name>
    <name type="common">Fruit fly</name>
    <dbReference type="NCBI Taxonomy" id="7217"/>
    <lineage>
        <taxon>Eukaryota</taxon>
        <taxon>Metazoa</taxon>
        <taxon>Ecdysozoa</taxon>
        <taxon>Arthropoda</taxon>
        <taxon>Hexapoda</taxon>
        <taxon>Insecta</taxon>
        <taxon>Pterygota</taxon>
        <taxon>Neoptera</taxon>
        <taxon>Endopterygota</taxon>
        <taxon>Diptera</taxon>
        <taxon>Brachycera</taxon>
        <taxon>Muscomorpha</taxon>
        <taxon>Ephydroidea</taxon>
        <taxon>Drosophilidae</taxon>
        <taxon>Drosophila</taxon>
        <taxon>Sophophora</taxon>
    </lineage>
</organism>
<keyword evidence="2 6" id="KW-0328">Glycosyltransferase</keyword>
<dbReference type="OrthoDB" id="5835829at2759"/>
<dbReference type="EMBL" id="CH902620">
    <property type="protein sequence ID" value="EDV32152.2"/>
    <property type="molecule type" value="Genomic_DNA"/>
</dbReference>
<keyword evidence="4" id="KW-0472">Membrane</keyword>
<dbReference type="SMR" id="B3MNW5"/>
<dbReference type="FunFam" id="3.40.50.2000:FF:000050">
    <property type="entry name" value="UDP-glucuronosyltransferase"/>
    <property type="match status" value="2"/>
</dbReference>
<evidence type="ECO:0000313" key="6">
    <source>
        <dbReference type="EMBL" id="EDV32152.2"/>
    </source>
</evidence>